<keyword evidence="9" id="KW-1185">Reference proteome</keyword>
<dbReference type="CDD" id="cd02947">
    <property type="entry name" value="TRX_family"/>
    <property type="match status" value="1"/>
</dbReference>
<accession>A0A1Y6K5T3</accession>
<keyword evidence="5" id="KW-0676">Redox-active center</keyword>
<organism evidence="8 9">
    <name type="scientific">Candidatus Brevifilum fermentans</name>
    <dbReference type="NCBI Taxonomy" id="1986204"/>
    <lineage>
        <taxon>Bacteria</taxon>
        <taxon>Bacillati</taxon>
        <taxon>Chloroflexota</taxon>
        <taxon>Anaerolineae</taxon>
        <taxon>Anaerolineales</taxon>
        <taxon>Anaerolineaceae</taxon>
        <taxon>Candidatus Brevifilum</taxon>
    </lineage>
</organism>
<protein>
    <submittedName>
        <fullName evidence="8">Putative thioredoxin</fullName>
    </submittedName>
</protein>
<dbReference type="GO" id="GO:0006950">
    <property type="term" value="P:response to stress"/>
    <property type="evidence" value="ECO:0007669"/>
    <property type="project" value="UniProtKB-ARBA"/>
</dbReference>
<dbReference type="Gene3D" id="1.25.40.10">
    <property type="entry name" value="Tetratricopeptide repeat domain"/>
    <property type="match status" value="2"/>
</dbReference>
<dbReference type="RefSeq" id="WP_087862867.1">
    <property type="nucleotide sequence ID" value="NZ_LT859958.1"/>
</dbReference>
<dbReference type="OrthoDB" id="9790390at2"/>
<evidence type="ECO:0000259" key="7">
    <source>
        <dbReference type="PROSITE" id="PS51352"/>
    </source>
</evidence>
<evidence type="ECO:0000256" key="1">
    <source>
        <dbReference type="ARBA" id="ARBA00008987"/>
    </source>
</evidence>
<dbReference type="GO" id="GO:0005737">
    <property type="term" value="C:cytoplasm"/>
    <property type="evidence" value="ECO:0007669"/>
    <property type="project" value="TreeGrafter"/>
</dbReference>
<evidence type="ECO:0000256" key="6">
    <source>
        <dbReference type="PROSITE-ProRule" id="PRU00339"/>
    </source>
</evidence>
<dbReference type="PROSITE" id="PS51352">
    <property type="entry name" value="THIOREDOXIN_2"/>
    <property type="match status" value="1"/>
</dbReference>
<dbReference type="KEGG" id="abat:CFX1CAM_2007"/>
<evidence type="ECO:0000256" key="2">
    <source>
        <dbReference type="ARBA" id="ARBA00022448"/>
    </source>
</evidence>
<evidence type="ECO:0000256" key="4">
    <source>
        <dbReference type="ARBA" id="ARBA00023157"/>
    </source>
</evidence>
<dbReference type="Pfam" id="PF00085">
    <property type="entry name" value="Thioredoxin"/>
    <property type="match status" value="1"/>
</dbReference>
<dbReference type="Pfam" id="PF14561">
    <property type="entry name" value="TPR_20"/>
    <property type="match status" value="1"/>
</dbReference>
<dbReference type="PANTHER" id="PTHR45663:SF11">
    <property type="entry name" value="GEO12009P1"/>
    <property type="match status" value="1"/>
</dbReference>
<dbReference type="InterPro" id="IPR036249">
    <property type="entry name" value="Thioredoxin-like_sf"/>
</dbReference>
<reference evidence="9" key="1">
    <citation type="submission" date="2017-05" db="EMBL/GenBank/DDBJ databases">
        <authorList>
            <person name="Kirkegaard R."/>
            <person name="Mcilroy J S."/>
        </authorList>
    </citation>
    <scope>NUCLEOTIDE SEQUENCE [LARGE SCALE GENOMIC DNA]</scope>
</reference>
<dbReference type="EMBL" id="LT859958">
    <property type="protein sequence ID" value="SMX55072.1"/>
    <property type="molecule type" value="Genomic_DNA"/>
</dbReference>
<dbReference type="SUPFAM" id="SSF52833">
    <property type="entry name" value="Thioredoxin-like"/>
    <property type="match status" value="1"/>
</dbReference>
<dbReference type="InterPro" id="IPR017937">
    <property type="entry name" value="Thioredoxin_CS"/>
</dbReference>
<name>A0A1Y6K5T3_9CHLR</name>
<dbReference type="Pfam" id="PF13432">
    <property type="entry name" value="TPR_16"/>
    <property type="match status" value="1"/>
</dbReference>
<dbReference type="PANTHER" id="PTHR45663">
    <property type="entry name" value="GEO12009P1"/>
    <property type="match status" value="1"/>
</dbReference>
<dbReference type="SUPFAM" id="SSF48452">
    <property type="entry name" value="TPR-like"/>
    <property type="match status" value="1"/>
</dbReference>
<evidence type="ECO:0000313" key="8">
    <source>
        <dbReference type="EMBL" id="SMX55072.1"/>
    </source>
</evidence>
<feature type="domain" description="Thioredoxin" evidence="7">
    <location>
        <begin position="1"/>
        <end position="112"/>
    </location>
</feature>
<keyword evidence="3" id="KW-0249">Electron transport</keyword>
<feature type="repeat" description="TPR" evidence="6">
    <location>
        <begin position="115"/>
        <end position="148"/>
    </location>
</feature>
<evidence type="ECO:0000313" key="9">
    <source>
        <dbReference type="Proteomes" id="UP000195514"/>
    </source>
</evidence>
<evidence type="ECO:0000256" key="5">
    <source>
        <dbReference type="ARBA" id="ARBA00023284"/>
    </source>
</evidence>
<dbReference type="InterPro" id="IPR019734">
    <property type="entry name" value="TPR_rpt"/>
</dbReference>
<dbReference type="Gene3D" id="3.40.30.10">
    <property type="entry name" value="Glutaredoxin"/>
    <property type="match status" value="1"/>
</dbReference>
<keyword evidence="4" id="KW-1015">Disulfide bond</keyword>
<gene>
    <name evidence="8" type="ORF">CFX1CAM_2007</name>
</gene>
<dbReference type="PROSITE" id="PS00194">
    <property type="entry name" value="THIOREDOXIN_1"/>
    <property type="match status" value="1"/>
</dbReference>
<dbReference type="InterPro" id="IPR011990">
    <property type="entry name" value="TPR-like_helical_dom_sf"/>
</dbReference>
<dbReference type="Proteomes" id="UP000195514">
    <property type="component" value="Chromosome I"/>
</dbReference>
<evidence type="ECO:0000256" key="3">
    <source>
        <dbReference type="ARBA" id="ARBA00022982"/>
    </source>
</evidence>
<dbReference type="PROSITE" id="PS50005">
    <property type="entry name" value="TPR"/>
    <property type="match status" value="1"/>
</dbReference>
<dbReference type="GO" id="GO:0015035">
    <property type="term" value="F:protein-disulfide reductase activity"/>
    <property type="evidence" value="ECO:0007669"/>
    <property type="project" value="TreeGrafter"/>
</dbReference>
<keyword evidence="6" id="KW-0802">TPR repeat</keyword>
<comment type="similarity">
    <text evidence="1">Belongs to the thioredoxin family.</text>
</comment>
<dbReference type="InterPro" id="IPR013766">
    <property type="entry name" value="Thioredoxin_domain"/>
</dbReference>
<sequence length="276" mass="30684">MTPDFIIHVDESDFEYEVLQYSTQAPVLVDFWATWCVACRVLSPKLEALALEAEGRFRLAKLNVDENEKLARRFKIRNLPAVKAFVDGNVVGEFTGIPADEGLRAFVRRLSPAPEDLLFAKGNSLLELGEYGESEQAYRKFLSVQPDHSGALLGLIRALLLQGEGQTAGILLKTFPASSEYATAQQLKPVARAFSEVKDEWSGTDQPLEAAFRNSVRLAKRGNIFAALDGFLDILRKDRHYRGGEVKDIFVGLLTLLGDAHPEVPQYRKDLASALF</sequence>
<dbReference type="AlphaFoldDB" id="A0A1Y6K5T3"/>
<keyword evidence="2" id="KW-0813">Transport</keyword>
<proteinExistence type="inferred from homology"/>